<accession>A0AAD8BSV5</accession>
<proteinExistence type="predicted"/>
<dbReference type="Proteomes" id="UP001233172">
    <property type="component" value="Unassembled WGS sequence"/>
</dbReference>
<organism evidence="1 2">
    <name type="scientific">Biomphalaria pfeifferi</name>
    <name type="common">Bloodfluke planorb</name>
    <name type="synonym">Freshwater snail</name>
    <dbReference type="NCBI Taxonomy" id="112525"/>
    <lineage>
        <taxon>Eukaryota</taxon>
        <taxon>Metazoa</taxon>
        <taxon>Spiralia</taxon>
        <taxon>Lophotrochozoa</taxon>
        <taxon>Mollusca</taxon>
        <taxon>Gastropoda</taxon>
        <taxon>Heterobranchia</taxon>
        <taxon>Euthyneura</taxon>
        <taxon>Panpulmonata</taxon>
        <taxon>Hygrophila</taxon>
        <taxon>Lymnaeoidea</taxon>
        <taxon>Planorbidae</taxon>
        <taxon>Biomphalaria</taxon>
    </lineage>
</organism>
<evidence type="ECO:0000313" key="1">
    <source>
        <dbReference type="EMBL" id="KAK0059205.1"/>
    </source>
</evidence>
<sequence length="69" mass="7808">MSFADVNDAGGYLHTEMDVKMISPDEYEAAVRGRSLVLSVKRLRDNLEPQWESDFLIQTLRDLPGEAPL</sequence>
<comment type="caution">
    <text evidence="1">The sequence shown here is derived from an EMBL/GenBank/DDBJ whole genome shotgun (WGS) entry which is preliminary data.</text>
</comment>
<gene>
    <name evidence="1" type="ORF">Bpfe_011281</name>
</gene>
<dbReference type="AlphaFoldDB" id="A0AAD8BSV5"/>
<evidence type="ECO:0000313" key="2">
    <source>
        <dbReference type="Proteomes" id="UP001233172"/>
    </source>
</evidence>
<protein>
    <submittedName>
        <fullName evidence="1">Uncharacterized protein</fullName>
    </submittedName>
</protein>
<name>A0AAD8BSV5_BIOPF</name>
<keyword evidence="2" id="KW-1185">Reference proteome</keyword>
<reference evidence="1" key="1">
    <citation type="journal article" date="2023" name="PLoS Negl. Trop. Dis.">
        <title>A genome sequence for Biomphalaria pfeifferi, the major vector snail for the human-infecting parasite Schistosoma mansoni.</title>
        <authorList>
            <person name="Bu L."/>
            <person name="Lu L."/>
            <person name="Laidemitt M.R."/>
            <person name="Zhang S.M."/>
            <person name="Mutuku M."/>
            <person name="Mkoji G."/>
            <person name="Steinauer M."/>
            <person name="Loker E.S."/>
        </authorList>
    </citation>
    <scope>NUCLEOTIDE SEQUENCE</scope>
    <source>
        <strain evidence="1">KasaAsao</strain>
    </source>
</reference>
<reference evidence="1" key="2">
    <citation type="submission" date="2023-04" db="EMBL/GenBank/DDBJ databases">
        <authorList>
            <person name="Bu L."/>
            <person name="Lu L."/>
            <person name="Laidemitt M.R."/>
            <person name="Zhang S.M."/>
            <person name="Mutuku M."/>
            <person name="Mkoji G."/>
            <person name="Steinauer M."/>
            <person name="Loker E.S."/>
        </authorList>
    </citation>
    <scope>NUCLEOTIDE SEQUENCE</scope>
    <source>
        <strain evidence="1">KasaAsao</strain>
        <tissue evidence="1">Whole Snail</tissue>
    </source>
</reference>
<dbReference type="EMBL" id="JASAOG010000043">
    <property type="protein sequence ID" value="KAK0059205.1"/>
    <property type="molecule type" value="Genomic_DNA"/>
</dbReference>